<proteinExistence type="predicted"/>
<feature type="compositionally biased region" description="Basic and acidic residues" evidence="1">
    <location>
        <begin position="272"/>
        <end position="290"/>
    </location>
</feature>
<dbReference type="OMA" id="PARHKCQ"/>
<feature type="region of interest" description="Disordered" evidence="1">
    <location>
        <begin position="155"/>
        <end position="429"/>
    </location>
</feature>
<dbReference type="InterPro" id="IPR028095">
    <property type="entry name" value="Mso1_N_dom"/>
</dbReference>
<feature type="domain" description="Mso1 N-terminal" evidence="2">
    <location>
        <begin position="200"/>
        <end position="231"/>
    </location>
</feature>
<dbReference type="Pfam" id="PF14475">
    <property type="entry name" value="Mso1_Sec1_bdg"/>
    <property type="match status" value="1"/>
</dbReference>
<feature type="compositionally biased region" description="Polar residues" evidence="1">
    <location>
        <begin position="97"/>
        <end position="110"/>
    </location>
</feature>
<feature type="compositionally biased region" description="Basic and acidic residues" evidence="1">
    <location>
        <begin position="297"/>
        <end position="312"/>
    </location>
</feature>
<dbReference type="OrthoDB" id="2683368at2759"/>
<feature type="compositionally biased region" description="Basic and acidic residues" evidence="1">
    <location>
        <begin position="377"/>
        <end position="393"/>
    </location>
</feature>
<feature type="compositionally biased region" description="Basic and acidic residues" evidence="1">
    <location>
        <begin position="191"/>
        <end position="200"/>
    </location>
</feature>
<evidence type="ECO:0000313" key="4">
    <source>
        <dbReference type="Proteomes" id="UP000078561"/>
    </source>
</evidence>
<evidence type="ECO:0000256" key="1">
    <source>
        <dbReference type="SAM" id="MobiDB-lite"/>
    </source>
</evidence>
<name>A0A163IU72_ABSGL</name>
<feature type="compositionally biased region" description="Polar residues" evidence="1">
    <location>
        <begin position="237"/>
        <end position="254"/>
    </location>
</feature>
<feature type="compositionally biased region" description="Basic and acidic residues" evidence="1">
    <location>
        <begin position="155"/>
        <end position="169"/>
    </location>
</feature>
<accession>A0A163IU72</accession>
<dbReference type="Proteomes" id="UP000078561">
    <property type="component" value="Unassembled WGS sequence"/>
</dbReference>
<feature type="compositionally biased region" description="Polar residues" evidence="1">
    <location>
        <begin position="343"/>
        <end position="352"/>
    </location>
</feature>
<evidence type="ECO:0000313" key="3">
    <source>
        <dbReference type="EMBL" id="SAL95354.1"/>
    </source>
</evidence>
<organism evidence="3">
    <name type="scientific">Absidia glauca</name>
    <name type="common">Pin mould</name>
    <dbReference type="NCBI Taxonomy" id="4829"/>
    <lineage>
        <taxon>Eukaryota</taxon>
        <taxon>Fungi</taxon>
        <taxon>Fungi incertae sedis</taxon>
        <taxon>Mucoromycota</taxon>
        <taxon>Mucoromycotina</taxon>
        <taxon>Mucoromycetes</taxon>
        <taxon>Mucorales</taxon>
        <taxon>Cunninghamellaceae</taxon>
        <taxon>Absidia</taxon>
    </lineage>
</organism>
<keyword evidence="4" id="KW-1185">Reference proteome</keyword>
<dbReference type="InParanoid" id="A0A163IU72"/>
<feature type="compositionally biased region" description="Basic and acidic residues" evidence="1">
    <location>
        <begin position="208"/>
        <end position="221"/>
    </location>
</feature>
<reference evidence="3" key="1">
    <citation type="submission" date="2016-04" db="EMBL/GenBank/DDBJ databases">
        <authorList>
            <person name="Evans L.H."/>
            <person name="Alamgir A."/>
            <person name="Owens N."/>
            <person name="Weber N.D."/>
            <person name="Virtaneva K."/>
            <person name="Barbian K."/>
            <person name="Babar A."/>
            <person name="Rosenke K."/>
        </authorList>
    </citation>
    <scope>NUCLEOTIDE SEQUENCE [LARGE SCALE GENOMIC DNA]</scope>
    <source>
        <strain evidence="3">CBS 101.48</strain>
    </source>
</reference>
<sequence length="429" mass="49551">MGAQVVDYRVSTLVVLCKDCGQDVGLYPSRHKCQTNISRPPVPALPTRYMDSNESLQVPRKPVHSPDTASSGGSYSRPTSSASSSSFSSMSSPNFSDTTANSTPSPSSGKWSRFGQRNKAESQQQDDDESIYFNNFAAHLPEEERQGRKLWGKVRQNEKWKQMTEKNDTPKPTGKLWGKLLMATQNMADRIPSRDDKGPESDESDWEGETHVSRVIREHYEKKRRPLPNWLRDERTPSSSEPSYHHQQQYQHTIPPSPSSPDDAAKPSSRRRLWDHSQEPSNRERERQELRQQPPPESHRSPAYRDEYDSYDKPPSSQSHRNRRGYTDHYDDDEYDRYQQQQPTSHRTNARISQGDPRMDQQQGRPRGRDVSPGGRFEQRRHGYENDMDDHHYSGRRTAAPPPSQDRLRGPRNQPSRPNRYLDTTADYF</sequence>
<dbReference type="AlphaFoldDB" id="A0A163IU72"/>
<feature type="compositionally biased region" description="Low complexity" evidence="1">
    <location>
        <begin position="70"/>
        <end position="96"/>
    </location>
</feature>
<dbReference type="EMBL" id="LT550270">
    <property type="protein sequence ID" value="SAL95354.1"/>
    <property type="molecule type" value="Genomic_DNA"/>
</dbReference>
<gene>
    <name evidence="3" type="primary">ABSGL_00672.1 scaffold 832</name>
</gene>
<protein>
    <recommendedName>
        <fullName evidence="2">Mso1 N-terminal domain-containing protein</fullName>
    </recommendedName>
</protein>
<evidence type="ECO:0000259" key="2">
    <source>
        <dbReference type="Pfam" id="PF14475"/>
    </source>
</evidence>
<feature type="region of interest" description="Disordered" evidence="1">
    <location>
        <begin position="31"/>
        <end position="130"/>
    </location>
</feature>